<proteinExistence type="predicted"/>
<organism evidence="1">
    <name type="scientific">candidate division WOR-3 bacterium</name>
    <dbReference type="NCBI Taxonomy" id="2052148"/>
    <lineage>
        <taxon>Bacteria</taxon>
        <taxon>Bacteria division WOR-3</taxon>
    </lineage>
</organism>
<dbReference type="EMBL" id="DSBX01000332">
    <property type="protein sequence ID" value="HDR00334.1"/>
    <property type="molecule type" value="Genomic_DNA"/>
</dbReference>
<comment type="caution">
    <text evidence="1">The sequence shown here is derived from an EMBL/GenBank/DDBJ whole genome shotgun (WGS) entry which is preliminary data.</text>
</comment>
<feature type="non-terminal residue" evidence="1">
    <location>
        <position position="147"/>
    </location>
</feature>
<gene>
    <name evidence="1" type="ORF">ENN51_08655</name>
</gene>
<dbReference type="AlphaFoldDB" id="A0A7V0T7H6"/>
<dbReference type="Proteomes" id="UP000885672">
    <property type="component" value="Unassembled WGS sequence"/>
</dbReference>
<reference evidence="1" key="1">
    <citation type="journal article" date="2020" name="mSystems">
        <title>Genome- and Community-Level Interaction Insights into Carbon Utilization and Element Cycling Functions of Hydrothermarchaeota in Hydrothermal Sediment.</title>
        <authorList>
            <person name="Zhou Z."/>
            <person name="Liu Y."/>
            <person name="Xu W."/>
            <person name="Pan J."/>
            <person name="Luo Z.H."/>
            <person name="Li M."/>
        </authorList>
    </citation>
    <scope>NUCLEOTIDE SEQUENCE [LARGE SCALE GENOMIC DNA]</scope>
    <source>
        <strain evidence="1">SpSt-1182</strain>
    </source>
</reference>
<sequence>MSKYEEICAAYAKARSFWEEQRKHCREFATDLAAKLVADLEVPPEDIIYLPPNVEYHPREVRPIEEALSYGADGAFHYGLGLRVRAAADNPMTEVLVLQISVARNPGGYELRIEGLNDPIRIPHKLDEMSKGHRAFLDTYSKRAVST</sequence>
<evidence type="ECO:0000313" key="1">
    <source>
        <dbReference type="EMBL" id="HDR00334.1"/>
    </source>
</evidence>
<protein>
    <submittedName>
        <fullName evidence="1">Uncharacterized protein</fullName>
    </submittedName>
</protein>
<accession>A0A7V0T7H6</accession>
<name>A0A7V0T7H6_UNCW3</name>